<dbReference type="KEGG" id="ptm:GSPATT00036141001"/>
<protein>
    <submittedName>
        <fullName evidence="1">Uncharacterized protein</fullName>
    </submittedName>
</protein>
<dbReference type="Proteomes" id="UP000000600">
    <property type="component" value="Unassembled WGS sequence"/>
</dbReference>
<dbReference type="RefSeq" id="XP_001434407.1">
    <property type="nucleotide sequence ID" value="XM_001434370.1"/>
</dbReference>
<evidence type="ECO:0000313" key="2">
    <source>
        <dbReference type="Proteomes" id="UP000000600"/>
    </source>
</evidence>
<evidence type="ECO:0000313" key="1">
    <source>
        <dbReference type="EMBL" id="CAK67010.1"/>
    </source>
</evidence>
<dbReference type="GeneID" id="5020192"/>
<accession>A0C893</accession>
<dbReference type="EMBL" id="CT868049">
    <property type="protein sequence ID" value="CAK67010.1"/>
    <property type="molecule type" value="Genomic_DNA"/>
</dbReference>
<dbReference type="InParanoid" id="A0C893"/>
<keyword evidence="2" id="KW-1185">Reference proteome</keyword>
<organism evidence="1 2">
    <name type="scientific">Paramecium tetraurelia</name>
    <dbReference type="NCBI Taxonomy" id="5888"/>
    <lineage>
        <taxon>Eukaryota</taxon>
        <taxon>Sar</taxon>
        <taxon>Alveolata</taxon>
        <taxon>Ciliophora</taxon>
        <taxon>Intramacronucleata</taxon>
        <taxon>Oligohymenophorea</taxon>
        <taxon>Peniculida</taxon>
        <taxon>Parameciidae</taxon>
        <taxon>Paramecium</taxon>
    </lineage>
</organism>
<dbReference type="OMA" id="CAQEIDC"/>
<sequence>MSLLISEFFDDQNELSIMIYKDLESILGCAQEIDCLIEYFQGSQPQLVNLGLNKLFAIFNQSNLMHLDIKQQQESTVTAQQAVQGAKSESIKIVLEVQKQIINKQIQSTLNYFIDKNLAQFNIPYQLNLIDLDQSNIYSQDLLQDLFSSDDQIQHQFIQRKSSLKESTLLRRSLSINQIQTKKSVILEKIEYRKQAMIKKLEQRFPKLERVEPIIPYILGLYVNIESEGLIGDFQQAKEILKSIHHTVLKLSFSNLLQLLSTEYVKLFVKLDMQEIIQGNFNTQIQIQFDKIITQQKWTKLDKFKIQELLQSSKFNQSFQIEYQKLKQLEDLISPLNSKILLLFQQILPHEQGGFDNNHQVVDQLLQEIQQNISEISNSTTLNQEISLAIKKILQQIINVLHKFKENIQSKLGLTTLNRLKLLIMQDDNHKNIKQQLPSRYQYKCVRELEDSVTNLFKRKKIILTSSELISLIVESNQRRVDFEGILSDLKYGSATQSAIREISQIQDYIVNERVIQFLSKVVDYFQDRIKKKDIDFSLSEIQLTQHDEQMLKSINNQYLIKYVKENRRLFRTISNYILANDPSVSLNLRQYSSLQELSIFALKFCKDSCLNEFFRLFREIDSQQIKLKYQLNSTELQEWKNIIQLFE</sequence>
<dbReference type="AlphaFoldDB" id="A0C893"/>
<gene>
    <name evidence="1" type="ORF">GSPATT00036141001</name>
</gene>
<reference evidence="1 2" key="1">
    <citation type="journal article" date="2006" name="Nature">
        <title>Global trends of whole-genome duplications revealed by the ciliate Paramecium tetraurelia.</title>
        <authorList>
            <consortium name="Genoscope"/>
            <person name="Aury J.-M."/>
            <person name="Jaillon O."/>
            <person name="Duret L."/>
            <person name="Noel B."/>
            <person name="Jubin C."/>
            <person name="Porcel B.M."/>
            <person name="Segurens B."/>
            <person name="Daubin V."/>
            <person name="Anthouard V."/>
            <person name="Aiach N."/>
            <person name="Arnaiz O."/>
            <person name="Billaut A."/>
            <person name="Beisson J."/>
            <person name="Blanc I."/>
            <person name="Bouhouche K."/>
            <person name="Camara F."/>
            <person name="Duharcourt S."/>
            <person name="Guigo R."/>
            <person name="Gogendeau D."/>
            <person name="Katinka M."/>
            <person name="Keller A.-M."/>
            <person name="Kissmehl R."/>
            <person name="Klotz C."/>
            <person name="Koll F."/>
            <person name="Le Moue A."/>
            <person name="Lepere C."/>
            <person name="Malinsky S."/>
            <person name="Nowacki M."/>
            <person name="Nowak J.K."/>
            <person name="Plattner H."/>
            <person name="Poulain J."/>
            <person name="Ruiz F."/>
            <person name="Serrano V."/>
            <person name="Zagulski M."/>
            <person name="Dessen P."/>
            <person name="Betermier M."/>
            <person name="Weissenbach J."/>
            <person name="Scarpelli C."/>
            <person name="Schachter V."/>
            <person name="Sperling L."/>
            <person name="Meyer E."/>
            <person name="Cohen J."/>
            <person name="Wincker P."/>
        </authorList>
    </citation>
    <scope>NUCLEOTIDE SEQUENCE [LARGE SCALE GENOMIC DNA]</scope>
    <source>
        <strain evidence="1 2">Stock d4-2</strain>
    </source>
</reference>
<dbReference type="HOGENOM" id="CLU_423044_0_0_1"/>
<name>A0C893_PARTE</name>
<proteinExistence type="predicted"/>
<dbReference type="OrthoDB" id="304941at2759"/>